<dbReference type="SUPFAM" id="SSF50630">
    <property type="entry name" value="Acid proteases"/>
    <property type="match status" value="1"/>
</dbReference>
<reference evidence="2" key="1">
    <citation type="journal article" date="2017" name="Nat. Ecol. Evol.">
        <title>Genome expansion and lineage-specific genetic innovations in the forest pathogenic fungi Armillaria.</title>
        <authorList>
            <person name="Sipos G."/>
            <person name="Prasanna A.N."/>
            <person name="Walter M.C."/>
            <person name="O'Connor E."/>
            <person name="Balint B."/>
            <person name="Krizsan K."/>
            <person name="Kiss B."/>
            <person name="Hess J."/>
            <person name="Varga T."/>
            <person name="Slot J."/>
            <person name="Riley R."/>
            <person name="Boka B."/>
            <person name="Rigling D."/>
            <person name="Barry K."/>
            <person name="Lee J."/>
            <person name="Mihaltcheva S."/>
            <person name="LaButti K."/>
            <person name="Lipzen A."/>
            <person name="Waldron R."/>
            <person name="Moloney N.M."/>
            <person name="Sperisen C."/>
            <person name="Kredics L."/>
            <person name="Vagvoelgyi C."/>
            <person name="Patrignani A."/>
            <person name="Fitzpatrick D."/>
            <person name="Nagy I."/>
            <person name="Doyle S."/>
            <person name="Anderson J.B."/>
            <person name="Grigoriev I.V."/>
            <person name="Gueldener U."/>
            <person name="Muensterkoetter M."/>
            <person name="Nagy L.G."/>
        </authorList>
    </citation>
    <scope>NUCLEOTIDE SEQUENCE [LARGE SCALE GENOMIC DNA]</scope>
    <source>
        <strain evidence="2">28-4</strain>
    </source>
</reference>
<dbReference type="Pfam" id="PF08284">
    <property type="entry name" value="RVP_2"/>
    <property type="match status" value="1"/>
</dbReference>
<dbReference type="InterPro" id="IPR021109">
    <property type="entry name" value="Peptidase_aspartic_dom_sf"/>
</dbReference>
<dbReference type="Gene3D" id="2.40.70.10">
    <property type="entry name" value="Acid Proteases"/>
    <property type="match status" value="1"/>
</dbReference>
<evidence type="ECO:0008006" key="3">
    <source>
        <dbReference type="Google" id="ProtNLM"/>
    </source>
</evidence>
<evidence type="ECO:0000313" key="2">
    <source>
        <dbReference type="Proteomes" id="UP000218334"/>
    </source>
</evidence>
<dbReference type="AlphaFoldDB" id="A0A2H3BQT8"/>
<keyword evidence="2" id="KW-1185">Reference proteome</keyword>
<organism evidence="1 2">
    <name type="scientific">Armillaria solidipes</name>
    <dbReference type="NCBI Taxonomy" id="1076256"/>
    <lineage>
        <taxon>Eukaryota</taxon>
        <taxon>Fungi</taxon>
        <taxon>Dikarya</taxon>
        <taxon>Basidiomycota</taxon>
        <taxon>Agaricomycotina</taxon>
        <taxon>Agaricomycetes</taxon>
        <taxon>Agaricomycetidae</taxon>
        <taxon>Agaricales</taxon>
        <taxon>Marasmiineae</taxon>
        <taxon>Physalacriaceae</taxon>
        <taxon>Armillaria</taxon>
    </lineage>
</organism>
<dbReference type="CDD" id="cd00303">
    <property type="entry name" value="retropepsin_like"/>
    <property type="match status" value="1"/>
</dbReference>
<name>A0A2H3BQT8_9AGAR</name>
<dbReference type="EMBL" id="KZ293445">
    <property type="protein sequence ID" value="PBK65446.1"/>
    <property type="molecule type" value="Genomic_DNA"/>
</dbReference>
<accession>A0A2H3BQT8</accession>
<sequence>MPDERPSTRYKLKIAAQLRDRPMYSAEDKICLATYIDVNGMSALALWDSGSTSTVMSPHFANVSKTLVFNLNEPVTLQLGMVGSRSKINFGTMANITIARLNPTEYIDVVNIDRYDMLIGTPFMHQYQVILDFEKKCVCMNSVDIPAEVVPTLGNSHDARRHRIR</sequence>
<evidence type="ECO:0000313" key="1">
    <source>
        <dbReference type="EMBL" id="PBK65446.1"/>
    </source>
</evidence>
<protein>
    <recommendedName>
        <fullName evidence="3">Aspartic peptidase DDI1-type domain-containing protein</fullName>
    </recommendedName>
</protein>
<gene>
    <name evidence="1" type="ORF">ARMSODRAFT_891861</name>
</gene>
<proteinExistence type="predicted"/>
<dbReference type="STRING" id="1076256.A0A2H3BQT8"/>
<dbReference type="Proteomes" id="UP000218334">
    <property type="component" value="Unassembled WGS sequence"/>
</dbReference>